<sequence length="252" mass="28989">MYFRKFWRYGKRKKEVSKPLELPSKIEAIRQKAVRGHHLEQVLWGKILLDSIYVPSDPEAAIVWFRMAAQAGYGPAHNMLGRCYYFGWGCPQNHRQAITHYTLAANLNDNWGRYNLAIMTMRGIGIQQDLPSAFVLFQAGAQAGHAKSINILARFYEEGWVVSKDKKKAIMLYKQSAQKGDYRGQHNYAVWLVEQGQIEEAIMWWQQAIPQASLDVFLAIQGITQNLEYTSVEKLNKILNIEINSNKNNNLL</sequence>
<dbReference type="RefSeq" id="WP_087636132.1">
    <property type="nucleotide sequence ID" value="NZ_CP021524.1"/>
</dbReference>
<accession>A0A1Y0UZR8</accession>
<dbReference type="InterPro" id="IPR006597">
    <property type="entry name" value="Sel1-like"/>
</dbReference>
<dbReference type="InterPro" id="IPR052945">
    <property type="entry name" value="Mitotic_Regulator"/>
</dbReference>
<dbReference type="SUPFAM" id="SSF81901">
    <property type="entry name" value="HCP-like"/>
    <property type="match status" value="1"/>
</dbReference>
<evidence type="ECO:0008006" key="3">
    <source>
        <dbReference type="Google" id="ProtNLM"/>
    </source>
</evidence>
<organism evidence="1 2">
    <name type="scientific">Acetobacter ascendens</name>
    <dbReference type="NCBI Taxonomy" id="481146"/>
    <lineage>
        <taxon>Bacteria</taxon>
        <taxon>Pseudomonadati</taxon>
        <taxon>Pseudomonadota</taxon>
        <taxon>Alphaproteobacteria</taxon>
        <taxon>Acetobacterales</taxon>
        <taxon>Acetobacteraceae</taxon>
        <taxon>Acetobacter</taxon>
    </lineage>
</organism>
<evidence type="ECO:0000313" key="2">
    <source>
        <dbReference type="Proteomes" id="UP000195633"/>
    </source>
</evidence>
<dbReference type="GO" id="GO:0032153">
    <property type="term" value="C:cell division site"/>
    <property type="evidence" value="ECO:0007669"/>
    <property type="project" value="TreeGrafter"/>
</dbReference>
<dbReference type="Proteomes" id="UP000195633">
    <property type="component" value="Chromosome"/>
</dbReference>
<dbReference type="PANTHER" id="PTHR43628">
    <property type="entry name" value="ACTIVATOR OF C KINASE PROTEIN 1-RELATED"/>
    <property type="match status" value="1"/>
</dbReference>
<dbReference type="InterPro" id="IPR011990">
    <property type="entry name" value="TPR-like_helical_dom_sf"/>
</dbReference>
<gene>
    <name evidence="1" type="ORF">S101447_02326</name>
</gene>
<reference evidence="1 2" key="1">
    <citation type="submission" date="2017-05" db="EMBL/GenBank/DDBJ databases">
        <title>Genome sequence of Acetobacter pasteurianus subsp. ascendens strain SRCM101447.</title>
        <authorList>
            <person name="Cho S.H."/>
        </authorList>
    </citation>
    <scope>NUCLEOTIDE SEQUENCE [LARGE SCALE GENOMIC DNA]</scope>
    <source>
        <strain evidence="1 2">SRCM101447</strain>
    </source>
</reference>
<name>A0A1Y0UZR8_9PROT</name>
<dbReference type="PANTHER" id="PTHR43628:SF1">
    <property type="entry name" value="CHITIN SYNTHASE REGULATORY FACTOR 2-RELATED"/>
    <property type="match status" value="1"/>
</dbReference>
<dbReference type="SMART" id="SM00671">
    <property type="entry name" value="SEL1"/>
    <property type="match status" value="4"/>
</dbReference>
<dbReference type="Pfam" id="PF08238">
    <property type="entry name" value="Sel1"/>
    <property type="match status" value="5"/>
</dbReference>
<dbReference type="EMBL" id="CP021524">
    <property type="protein sequence ID" value="ARW11372.1"/>
    <property type="molecule type" value="Genomic_DNA"/>
</dbReference>
<dbReference type="AlphaFoldDB" id="A0A1Y0UZR8"/>
<proteinExistence type="predicted"/>
<dbReference type="Gene3D" id="1.25.40.10">
    <property type="entry name" value="Tetratricopeptide repeat domain"/>
    <property type="match status" value="1"/>
</dbReference>
<protein>
    <recommendedName>
        <fullName evidence="3">Secretory immunoglobulin A-binding protein EsiB</fullName>
    </recommendedName>
</protein>
<evidence type="ECO:0000313" key="1">
    <source>
        <dbReference type="EMBL" id="ARW11372.1"/>
    </source>
</evidence>